<evidence type="ECO:0000256" key="5">
    <source>
        <dbReference type="ARBA" id="ARBA00023065"/>
    </source>
</evidence>
<dbReference type="InterPro" id="IPR006201">
    <property type="entry name" value="Neur_channel"/>
</dbReference>
<evidence type="ECO:0000256" key="8">
    <source>
        <dbReference type="ARBA" id="ARBA00023286"/>
    </source>
</evidence>
<name>A0A2G8JNZ7_STIJA</name>
<comment type="similarity">
    <text evidence="11">Belongs to the ligand-gated ion channel (TC 1.A.9) family.</text>
</comment>
<dbReference type="CDD" id="cd18997">
    <property type="entry name" value="LGIC_ECD_nAChR"/>
    <property type="match status" value="1"/>
</dbReference>
<reference evidence="13 14" key="1">
    <citation type="journal article" date="2017" name="PLoS Biol.">
        <title>The sea cucumber genome provides insights into morphological evolution and visceral regeneration.</title>
        <authorList>
            <person name="Zhang X."/>
            <person name="Sun L."/>
            <person name="Yuan J."/>
            <person name="Sun Y."/>
            <person name="Gao Y."/>
            <person name="Zhang L."/>
            <person name="Li S."/>
            <person name="Dai H."/>
            <person name="Hamel J.F."/>
            <person name="Liu C."/>
            <person name="Yu Y."/>
            <person name="Liu S."/>
            <person name="Lin W."/>
            <person name="Guo K."/>
            <person name="Jin S."/>
            <person name="Xu P."/>
            <person name="Storey K.B."/>
            <person name="Huan P."/>
            <person name="Zhang T."/>
            <person name="Zhou Y."/>
            <person name="Zhang J."/>
            <person name="Lin C."/>
            <person name="Li X."/>
            <person name="Xing L."/>
            <person name="Huo D."/>
            <person name="Sun M."/>
            <person name="Wang L."/>
            <person name="Mercier A."/>
            <person name="Li F."/>
            <person name="Yang H."/>
            <person name="Xiang J."/>
        </authorList>
    </citation>
    <scope>NUCLEOTIDE SEQUENCE [LARGE SCALE GENOMIC DNA]</scope>
    <source>
        <strain evidence="13">Shaxun</strain>
        <tissue evidence="13">Muscle</tissue>
    </source>
</reference>
<dbReference type="InterPro" id="IPR036734">
    <property type="entry name" value="Neur_chan_lig-bd_sf"/>
</dbReference>
<dbReference type="InterPro" id="IPR002394">
    <property type="entry name" value="Nicotinic_acetylcholine_rcpt"/>
</dbReference>
<dbReference type="AlphaFoldDB" id="A0A2G8JNZ7"/>
<keyword evidence="2" id="KW-1003">Cell membrane</keyword>
<protein>
    <submittedName>
        <fullName evidence="13">Putative neuronal acetylcholine receptor subunit alpha-10</fullName>
    </submittedName>
</protein>
<dbReference type="GO" id="GO:0045211">
    <property type="term" value="C:postsynaptic membrane"/>
    <property type="evidence" value="ECO:0007669"/>
    <property type="project" value="InterPro"/>
</dbReference>
<evidence type="ECO:0000313" key="13">
    <source>
        <dbReference type="EMBL" id="PIK37484.1"/>
    </source>
</evidence>
<evidence type="ECO:0000259" key="12">
    <source>
        <dbReference type="Pfam" id="PF02931"/>
    </source>
</evidence>
<evidence type="ECO:0000256" key="2">
    <source>
        <dbReference type="ARBA" id="ARBA00022475"/>
    </source>
</evidence>
<evidence type="ECO:0000256" key="9">
    <source>
        <dbReference type="ARBA" id="ARBA00023303"/>
    </source>
</evidence>
<dbReference type="Proteomes" id="UP000230750">
    <property type="component" value="Unassembled WGS sequence"/>
</dbReference>
<evidence type="ECO:0000256" key="1">
    <source>
        <dbReference type="ARBA" id="ARBA00022448"/>
    </source>
</evidence>
<dbReference type="OrthoDB" id="5975154at2759"/>
<dbReference type="STRING" id="307972.A0A2G8JNZ7"/>
<keyword evidence="1 11" id="KW-0813">Transport</keyword>
<keyword evidence="14" id="KW-1185">Reference proteome</keyword>
<dbReference type="EMBL" id="MRZV01001494">
    <property type="protein sequence ID" value="PIK37484.1"/>
    <property type="molecule type" value="Genomic_DNA"/>
</dbReference>
<dbReference type="GO" id="GO:0022848">
    <property type="term" value="F:acetylcholine-gated monoatomic cation-selective channel activity"/>
    <property type="evidence" value="ECO:0007669"/>
    <property type="project" value="InterPro"/>
</dbReference>
<keyword evidence="6" id="KW-0472">Membrane</keyword>
<dbReference type="GO" id="GO:0004888">
    <property type="term" value="F:transmembrane signaling receptor activity"/>
    <property type="evidence" value="ECO:0007669"/>
    <property type="project" value="InterPro"/>
</dbReference>
<dbReference type="PRINTS" id="PR00252">
    <property type="entry name" value="NRIONCHANNEL"/>
</dbReference>
<dbReference type="FunFam" id="2.70.170.10:FF:000028">
    <property type="entry name" value="AcetylCholine Receptor"/>
    <property type="match status" value="1"/>
</dbReference>
<dbReference type="InterPro" id="IPR018000">
    <property type="entry name" value="Neurotransmitter_ion_chnl_CS"/>
</dbReference>
<dbReference type="PANTHER" id="PTHR18945">
    <property type="entry name" value="NEUROTRANSMITTER GATED ION CHANNEL"/>
    <property type="match status" value="1"/>
</dbReference>
<proteinExistence type="inferred from homology"/>
<gene>
    <name evidence="13" type="ORF">BSL78_25680</name>
</gene>
<dbReference type="Pfam" id="PF02931">
    <property type="entry name" value="Neur_chan_LBD"/>
    <property type="match status" value="1"/>
</dbReference>
<dbReference type="PROSITE" id="PS00236">
    <property type="entry name" value="NEUROTR_ION_CHANNEL"/>
    <property type="match status" value="1"/>
</dbReference>
<evidence type="ECO:0000256" key="11">
    <source>
        <dbReference type="RuleBase" id="RU000687"/>
    </source>
</evidence>
<evidence type="ECO:0000256" key="3">
    <source>
        <dbReference type="ARBA" id="ARBA00022692"/>
    </source>
</evidence>
<keyword evidence="9 11" id="KW-0407">Ion channel</keyword>
<accession>A0A2G8JNZ7</accession>
<comment type="caution">
    <text evidence="13">The sequence shown here is derived from an EMBL/GenBank/DDBJ whole genome shotgun (WGS) entry which is preliminary data.</text>
</comment>
<evidence type="ECO:0000256" key="4">
    <source>
        <dbReference type="ARBA" id="ARBA00023018"/>
    </source>
</evidence>
<keyword evidence="3" id="KW-0812">Transmembrane</keyword>
<dbReference type="Gene3D" id="2.70.170.10">
    <property type="entry name" value="Neurotransmitter-gated ion-channel ligand-binding domain"/>
    <property type="match status" value="1"/>
</dbReference>
<comment type="subcellular location">
    <subcellularLocation>
        <location evidence="10">Synaptic cell membrane</location>
        <topology evidence="10">Multi-pass membrane protein</topology>
    </subcellularLocation>
</comment>
<evidence type="ECO:0000256" key="6">
    <source>
        <dbReference type="ARBA" id="ARBA00023136"/>
    </source>
</evidence>
<keyword evidence="4" id="KW-0770">Synapse</keyword>
<sequence length="296" mass="33581">MYRAATLCCLLLSRSAFQVPKQPFQHLLATVVSKTITGYGCIVSLYLQVSEVENLQKYITPSTETVSSDIIGAYGPMSVRPVWDHDSTSTVVFFKLLIAQVVEFNERKQQITLNGWMKQEWQDDFLSWDPADYGDISSLTLTGDEIWFPDTTLYENIDPGFLHTSPSSVTFVNSSGLVSWSTPIIIQSSCRVKVKYFPFDTQICTLTFGSWTMDGSKLQMRISHTQDPREILLQAGTREEASLAYQTRPQADQTQSLTFIFNVHDYELSIVNNSVTGRHTLILECLEPNFLRHFES</sequence>
<dbReference type="SUPFAM" id="SSF63712">
    <property type="entry name" value="Nicotinic receptor ligand binding domain-like"/>
    <property type="match status" value="1"/>
</dbReference>
<keyword evidence="7 13" id="KW-0675">Receptor</keyword>
<dbReference type="PRINTS" id="PR00254">
    <property type="entry name" value="NICOTINICR"/>
</dbReference>
<keyword evidence="8" id="KW-1071">Ligand-gated ion channel</keyword>
<feature type="domain" description="Neurotransmitter-gated ion-channel ligand-binding" evidence="12">
    <location>
        <begin position="78"/>
        <end position="237"/>
    </location>
</feature>
<evidence type="ECO:0000313" key="14">
    <source>
        <dbReference type="Proteomes" id="UP000230750"/>
    </source>
</evidence>
<dbReference type="InterPro" id="IPR006202">
    <property type="entry name" value="Neur_chan_lig-bd"/>
</dbReference>
<evidence type="ECO:0000256" key="7">
    <source>
        <dbReference type="ARBA" id="ARBA00023170"/>
    </source>
</evidence>
<keyword evidence="5 11" id="KW-0406">Ion transport</keyword>
<organism evidence="13 14">
    <name type="scientific">Stichopus japonicus</name>
    <name type="common">Sea cucumber</name>
    <dbReference type="NCBI Taxonomy" id="307972"/>
    <lineage>
        <taxon>Eukaryota</taxon>
        <taxon>Metazoa</taxon>
        <taxon>Echinodermata</taxon>
        <taxon>Eleutherozoa</taxon>
        <taxon>Echinozoa</taxon>
        <taxon>Holothuroidea</taxon>
        <taxon>Aspidochirotacea</taxon>
        <taxon>Aspidochirotida</taxon>
        <taxon>Stichopodidae</taxon>
        <taxon>Apostichopus</taxon>
    </lineage>
</organism>
<evidence type="ECO:0000256" key="10">
    <source>
        <dbReference type="ARBA" id="ARBA00034099"/>
    </source>
</evidence>